<evidence type="ECO:0000256" key="1">
    <source>
        <dbReference type="ARBA" id="ARBA00002442"/>
    </source>
</evidence>
<evidence type="ECO:0000256" key="6">
    <source>
        <dbReference type="ARBA" id="ARBA00022475"/>
    </source>
</evidence>
<evidence type="ECO:0000256" key="2">
    <source>
        <dbReference type="ARBA" id="ARBA00004377"/>
    </source>
</evidence>
<keyword evidence="8 12" id="KW-0812">Transmembrane</keyword>
<evidence type="ECO:0000256" key="9">
    <source>
        <dbReference type="ARBA" id="ARBA00022748"/>
    </source>
</evidence>
<evidence type="ECO:0000256" key="3">
    <source>
        <dbReference type="ARBA" id="ARBA00008741"/>
    </source>
</evidence>
<gene>
    <name evidence="13" type="primary">ccmD</name>
    <name evidence="13" type="ORF">HUK38_12720</name>
</gene>
<evidence type="ECO:0000256" key="7">
    <source>
        <dbReference type="ARBA" id="ARBA00022519"/>
    </source>
</evidence>
<dbReference type="Proteomes" id="UP000548632">
    <property type="component" value="Unassembled WGS sequence"/>
</dbReference>
<dbReference type="EMBL" id="JABVCQ010000035">
    <property type="protein sequence ID" value="MBB1127082.1"/>
    <property type="molecule type" value="Genomic_DNA"/>
</dbReference>
<comment type="caution">
    <text evidence="13">The sequence shown here is derived from an EMBL/GenBank/DDBJ whole genome shotgun (WGS) entry which is preliminary data.</text>
</comment>
<keyword evidence="6 12" id="KW-1003">Cell membrane</keyword>
<comment type="subcellular location">
    <subcellularLocation>
        <location evidence="2 12">Cell inner membrane</location>
        <topology evidence="2 12">Single-pass membrane protein</topology>
    </subcellularLocation>
</comment>
<dbReference type="AlphaFoldDB" id="A0A839HPB0"/>
<evidence type="ECO:0000313" key="14">
    <source>
        <dbReference type="Proteomes" id="UP000548632"/>
    </source>
</evidence>
<evidence type="ECO:0000256" key="11">
    <source>
        <dbReference type="ARBA" id="ARBA00023136"/>
    </source>
</evidence>
<comment type="function">
    <text evidence="1 12">Required for the export of heme to the periplasm for the biogenesis of c-type cytochromes.</text>
</comment>
<keyword evidence="5 12" id="KW-0813">Transport</keyword>
<evidence type="ECO:0000256" key="8">
    <source>
        <dbReference type="ARBA" id="ARBA00022692"/>
    </source>
</evidence>
<keyword evidence="11 12" id="KW-0472">Membrane</keyword>
<dbReference type="Pfam" id="PF04995">
    <property type="entry name" value="CcmD"/>
    <property type="match status" value="1"/>
</dbReference>
<accession>A0A839HPB0</accession>
<keyword evidence="10 12" id="KW-1133">Transmembrane helix</keyword>
<protein>
    <recommendedName>
        <fullName evidence="4 12">Heme exporter protein D</fullName>
    </recommendedName>
</protein>
<keyword evidence="9 12" id="KW-0201">Cytochrome c-type biogenesis</keyword>
<dbReference type="NCBIfam" id="TIGR03141">
    <property type="entry name" value="cytochro_ccmD"/>
    <property type="match status" value="1"/>
</dbReference>
<evidence type="ECO:0000256" key="12">
    <source>
        <dbReference type="RuleBase" id="RU363101"/>
    </source>
</evidence>
<evidence type="ECO:0000256" key="10">
    <source>
        <dbReference type="ARBA" id="ARBA00022989"/>
    </source>
</evidence>
<organism evidence="13 14">
    <name type="scientific">Thiospirillum jenense</name>
    <dbReference type="NCBI Taxonomy" id="1653858"/>
    <lineage>
        <taxon>Bacteria</taxon>
        <taxon>Pseudomonadati</taxon>
        <taxon>Pseudomonadota</taxon>
        <taxon>Gammaproteobacteria</taxon>
        <taxon>Chromatiales</taxon>
        <taxon>Chromatiaceae</taxon>
        <taxon>Thiospirillum</taxon>
    </lineage>
</organism>
<evidence type="ECO:0000256" key="5">
    <source>
        <dbReference type="ARBA" id="ARBA00022448"/>
    </source>
</evidence>
<reference evidence="13 14" key="1">
    <citation type="journal article" date="2020" name="Arch. Microbiol.">
        <title>The genome sequence of the giant phototrophic gammaproteobacterium Thiospirillum jenense gives insight into its physiological properties and phylogenetic relationships.</title>
        <authorList>
            <person name="Imhoff J.F."/>
            <person name="Meyer T.E."/>
            <person name="Kyndt J.A."/>
        </authorList>
    </citation>
    <scope>NUCLEOTIDE SEQUENCE [LARGE SCALE GENOMIC DNA]</scope>
    <source>
        <strain evidence="13 14">DSM 216</strain>
    </source>
</reference>
<dbReference type="GO" id="GO:0015886">
    <property type="term" value="P:heme transport"/>
    <property type="evidence" value="ECO:0007669"/>
    <property type="project" value="InterPro"/>
</dbReference>
<proteinExistence type="inferred from homology"/>
<feature type="transmembrane region" description="Helical" evidence="12">
    <location>
        <begin position="12"/>
        <end position="32"/>
    </location>
</feature>
<keyword evidence="7 12" id="KW-0997">Cell inner membrane</keyword>
<keyword evidence="14" id="KW-1185">Reference proteome</keyword>
<name>A0A839HPB0_9GAMM</name>
<dbReference type="GO" id="GO:0017004">
    <property type="term" value="P:cytochrome complex assembly"/>
    <property type="evidence" value="ECO:0007669"/>
    <property type="project" value="UniProtKB-KW"/>
</dbReference>
<dbReference type="GO" id="GO:0005886">
    <property type="term" value="C:plasma membrane"/>
    <property type="evidence" value="ECO:0007669"/>
    <property type="project" value="UniProtKB-SubCell"/>
</dbReference>
<comment type="similarity">
    <text evidence="3 12">Belongs to the CcmD/CycX/HelD family.</text>
</comment>
<evidence type="ECO:0000256" key="4">
    <source>
        <dbReference type="ARBA" id="ARBA00016461"/>
    </source>
</evidence>
<sequence>MITFFQQGGYAFFVWSAFGVTLGLLLLEVFFLRREQHATLRRLVRIMRMRAQAGGW</sequence>
<evidence type="ECO:0000313" key="13">
    <source>
        <dbReference type="EMBL" id="MBB1127082.1"/>
    </source>
</evidence>
<dbReference type="InterPro" id="IPR007078">
    <property type="entry name" value="Haem_export_protD_CcmD"/>
</dbReference>